<dbReference type="FunFam" id="2.40.110.10:FF:000002">
    <property type="entry name" value="Acyl-CoA dehydrogenase fadE12"/>
    <property type="match status" value="1"/>
</dbReference>
<dbReference type="Pfam" id="PF00441">
    <property type="entry name" value="Acyl-CoA_dh_1"/>
    <property type="match status" value="1"/>
</dbReference>
<evidence type="ECO:0000256" key="4">
    <source>
        <dbReference type="ARBA" id="ARBA00022827"/>
    </source>
</evidence>
<proteinExistence type="inferred from homology"/>
<dbReference type="SUPFAM" id="SSF56645">
    <property type="entry name" value="Acyl-CoA dehydrogenase NM domain-like"/>
    <property type="match status" value="1"/>
</dbReference>
<comment type="cofactor">
    <cofactor evidence="1 6">
        <name>FAD</name>
        <dbReference type="ChEBI" id="CHEBI:57692"/>
    </cofactor>
</comment>
<dbReference type="PANTHER" id="PTHR43884:SF22">
    <property type="entry name" value="BLR3437 PROTEIN"/>
    <property type="match status" value="1"/>
</dbReference>
<evidence type="ECO:0000256" key="3">
    <source>
        <dbReference type="ARBA" id="ARBA00022630"/>
    </source>
</evidence>
<evidence type="ECO:0000313" key="11">
    <source>
        <dbReference type="Proteomes" id="UP000052022"/>
    </source>
</evidence>
<protein>
    <submittedName>
        <fullName evidence="10">Acyl-CoA dehydrogenase</fullName>
        <ecNumber evidence="10">1.3.99.-</ecNumber>
    </submittedName>
</protein>
<evidence type="ECO:0000313" key="10">
    <source>
        <dbReference type="EMBL" id="CUH74706.1"/>
    </source>
</evidence>
<dbReference type="PANTHER" id="PTHR43884">
    <property type="entry name" value="ACYL-COA DEHYDROGENASE"/>
    <property type="match status" value="1"/>
</dbReference>
<feature type="domain" description="Acyl-CoA dehydrogenase/oxidase C-terminal" evidence="7">
    <location>
        <begin position="226"/>
        <end position="375"/>
    </location>
</feature>
<dbReference type="GO" id="GO:0050660">
    <property type="term" value="F:flavin adenine dinucleotide binding"/>
    <property type="evidence" value="ECO:0007669"/>
    <property type="project" value="InterPro"/>
</dbReference>
<dbReference type="InterPro" id="IPR009075">
    <property type="entry name" value="AcylCo_DH/oxidase_C"/>
</dbReference>
<dbReference type="STRING" id="928856.SAMN04488049_12715"/>
<gene>
    <name evidence="10" type="primary">acdA_1</name>
    <name evidence="10" type="ORF">TRM7557_00042</name>
</gene>
<dbReference type="InterPro" id="IPR006091">
    <property type="entry name" value="Acyl-CoA_Oxase/DH_mid-dom"/>
</dbReference>
<dbReference type="Gene3D" id="1.10.540.10">
    <property type="entry name" value="Acyl-CoA dehydrogenase/oxidase, N-terminal domain"/>
    <property type="match status" value="1"/>
</dbReference>
<comment type="similarity">
    <text evidence="2 6">Belongs to the acyl-CoA dehydrogenase family.</text>
</comment>
<dbReference type="Gene3D" id="1.20.140.10">
    <property type="entry name" value="Butyryl-CoA Dehydrogenase, subunit A, domain 3"/>
    <property type="match status" value="1"/>
</dbReference>
<keyword evidence="4 6" id="KW-0274">FAD</keyword>
<dbReference type="InterPro" id="IPR036250">
    <property type="entry name" value="AcylCo_DH-like_C"/>
</dbReference>
<dbReference type="InterPro" id="IPR009100">
    <property type="entry name" value="AcylCoA_DH/oxidase_NM_dom_sf"/>
</dbReference>
<accession>A0A0P1GEC4</accession>
<dbReference type="Proteomes" id="UP000052022">
    <property type="component" value="Unassembled WGS sequence"/>
</dbReference>
<keyword evidence="5 6" id="KW-0560">Oxidoreductase</keyword>
<dbReference type="Gene3D" id="2.40.110.10">
    <property type="entry name" value="Butyryl-CoA Dehydrogenase, subunit A, domain 2"/>
    <property type="match status" value="1"/>
</dbReference>
<keyword evidence="3 6" id="KW-0285">Flavoprotein</keyword>
<dbReference type="InterPro" id="IPR046373">
    <property type="entry name" value="Acyl-CoA_Oxase/DH_mid-dom_sf"/>
</dbReference>
<dbReference type="GO" id="GO:0003995">
    <property type="term" value="F:acyl-CoA dehydrogenase activity"/>
    <property type="evidence" value="ECO:0007669"/>
    <property type="project" value="TreeGrafter"/>
</dbReference>
<dbReference type="FunFam" id="1.20.140.10:FF:000001">
    <property type="entry name" value="Acyl-CoA dehydrogenase"/>
    <property type="match status" value="1"/>
</dbReference>
<dbReference type="EMBL" id="CYSD01000002">
    <property type="protein sequence ID" value="CUH74706.1"/>
    <property type="molecule type" value="Genomic_DNA"/>
</dbReference>
<evidence type="ECO:0000259" key="7">
    <source>
        <dbReference type="Pfam" id="PF00441"/>
    </source>
</evidence>
<dbReference type="RefSeq" id="WP_058288211.1">
    <property type="nucleotide sequence ID" value="NZ_CYSD01000002.1"/>
</dbReference>
<sequence length="381" mass="40267">MSDQSYLNWPFLEAEHRDWAARVEEVAAGLSVDHGDTDQACRALVLDLGAAGLLQATGSADGALDVRKLCLTREILARHDGLADFAFAMQGLGTGAISLFGTEAQRGEWLPKTRTGKAISAFALTEPGTGSDVAANTMTATRDGDHFVLNGEKTWISNGGIADLYTVFARTGEAPGAKGMSAFIVPAATPGLEITERLETIAPHPLATLSFVDCRVPASALIGEAGQGFKIAMSVLDVFRSTVGAAALGFARRALDEALTRVSSRCVQGAPLMDLQMVQGHIADMATDIDAAALLIYRAAWAKDSGAARITREAAMAKLFATDQAQQVIDKAVQLHGGDGVRSGVVVEKLYREIRALRIYEGASDVQRVIIARQTLAAQQG</sequence>
<name>A0A0P1GEC4_9RHOB</name>
<evidence type="ECO:0000256" key="5">
    <source>
        <dbReference type="ARBA" id="ARBA00023002"/>
    </source>
</evidence>
<evidence type="ECO:0000256" key="6">
    <source>
        <dbReference type="RuleBase" id="RU362125"/>
    </source>
</evidence>
<evidence type="ECO:0000256" key="1">
    <source>
        <dbReference type="ARBA" id="ARBA00001974"/>
    </source>
</evidence>
<reference evidence="10 11" key="1">
    <citation type="submission" date="2015-09" db="EMBL/GenBank/DDBJ databases">
        <authorList>
            <consortium name="Swine Surveillance"/>
        </authorList>
    </citation>
    <scope>NUCLEOTIDE SEQUENCE [LARGE SCALE GENOMIC DNA]</scope>
    <source>
        <strain evidence="10 11">CECT 7557</strain>
    </source>
</reference>
<dbReference type="Pfam" id="PF02770">
    <property type="entry name" value="Acyl-CoA_dh_M"/>
    <property type="match status" value="1"/>
</dbReference>
<feature type="domain" description="Acyl-CoA oxidase/dehydrogenase middle" evidence="8">
    <location>
        <begin position="121"/>
        <end position="213"/>
    </location>
</feature>
<dbReference type="OrthoDB" id="9775090at2"/>
<dbReference type="SUPFAM" id="SSF47203">
    <property type="entry name" value="Acyl-CoA dehydrogenase C-terminal domain-like"/>
    <property type="match status" value="1"/>
</dbReference>
<dbReference type="InterPro" id="IPR013786">
    <property type="entry name" value="AcylCoA_DH/ox_N"/>
</dbReference>
<dbReference type="InterPro" id="IPR037069">
    <property type="entry name" value="AcylCoA_DH/ox_N_sf"/>
</dbReference>
<feature type="domain" description="Acyl-CoA dehydrogenase/oxidase N-terminal" evidence="9">
    <location>
        <begin position="36"/>
        <end position="116"/>
    </location>
</feature>
<evidence type="ECO:0000259" key="9">
    <source>
        <dbReference type="Pfam" id="PF02771"/>
    </source>
</evidence>
<organism evidence="10 11">
    <name type="scientific">Tritonibacter multivorans</name>
    <dbReference type="NCBI Taxonomy" id="928856"/>
    <lineage>
        <taxon>Bacteria</taxon>
        <taxon>Pseudomonadati</taxon>
        <taxon>Pseudomonadota</taxon>
        <taxon>Alphaproteobacteria</taxon>
        <taxon>Rhodobacterales</taxon>
        <taxon>Paracoccaceae</taxon>
        <taxon>Tritonibacter</taxon>
    </lineage>
</organism>
<dbReference type="EC" id="1.3.99.-" evidence="10"/>
<dbReference type="AlphaFoldDB" id="A0A0P1GEC4"/>
<dbReference type="Pfam" id="PF02771">
    <property type="entry name" value="Acyl-CoA_dh_N"/>
    <property type="match status" value="1"/>
</dbReference>
<evidence type="ECO:0000256" key="2">
    <source>
        <dbReference type="ARBA" id="ARBA00009347"/>
    </source>
</evidence>
<keyword evidence="11" id="KW-1185">Reference proteome</keyword>
<evidence type="ECO:0000259" key="8">
    <source>
        <dbReference type="Pfam" id="PF02770"/>
    </source>
</evidence>